<keyword evidence="2" id="KW-0472">Membrane</keyword>
<feature type="region of interest" description="Disordered" evidence="1">
    <location>
        <begin position="29"/>
        <end position="59"/>
    </location>
</feature>
<keyword evidence="3" id="KW-0732">Signal</keyword>
<evidence type="ECO:0000256" key="2">
    <source>
        <dbReference type="SAM" id="Phobius"/>
    </source>
</evidence>
<dbReference type="AlphaFoldDB" id="A0A976MDL8"/>
<evidence type="ECO:0000256" key="3">
    <source>
        <dbReference type="SAM" id="SignalP"/>
    </source>
</evidence>
<feature type="transmembrane region" description="Helical" evidence="2">
    <location>
        <begin position="342"/>
        <end position="361"/>
    </location>
</feature>
<organism evidence="4 5">
    <name type="scientific">Theileria orientalis</name>
    <dbReference type="NCBI Taxonomy" id="68886"/>
    <lineage>
        <taxon>Eukaryota</taxon>
        <taxon>Sar</taxon>
        <taxon>Alveolata</taxon>
        <taxon>Apicomplexa</taxon>
        <taxon>Aconoidasida</taxon>
        <taxon>Piroplasmida</taxon>
        <taxon>Theileriidae</taxon>
        <taxon>Theileria</taxon>
    </lineage>
</organism>
<keyword evidence="2" id="KW-1133">Transmembrane helix</keyword>
<evidence type="ECO:0000313" key="4">
    <source>
        <dbReference type="EMBL" id="UKK01232.1"/>
    </source>
</evidence>
<dbReference type="Proteomes" id="UP000244811">
    <property type="component" value="Chromosome 3"/>
</dbReference>
<feature type="transmembrane region" description="Helical" evidence="2">
    <location>
        <begin position="124"/>
        <end position="146"/>
    </location>
</feature>
<feature type="chain" id="PRO_5037524693" evidence="3">
    <location>
        <begin position="20"/>
        <end position="390"/>
    </location>
</feature>
<protein>
    <submittedName>
        <fullName evidence="4">Uncharacterized protein</fullName>
    </submittedName>
</protein>
<evidence type="ECO:0000313" key="5">
    <source>
        <dbReference type="Proteomes" id="UP000244811"/>
    </source>
</evidence>
<proteinExistence type="predicted"/>
<feature type="transmembrane region" description="Helical" evidence="2">
    <location>
        <begin position="176"/>
        <end position="195"/>
    </location>
</feature>
<feature type="compositionally biased region" description="Basic and acidic residues" evidence="1">
    <location>
        <begin position="35"/>
        <end position="59"/>
    </location>
</feature>
<accession>A0A976MDL8</accession>
<evidence type="ECO:0000256" key="1">
    <source>
        <dbReference type="SAM" id="MobiDB-lite"/>
    </source>
</evidence>
<reference evidence="4" key="1">
    <citation type="submission" date="2022-07" db="EMBL/GenBank/DDBJ databases">
        <title>Evaluation of T. orientalis genome assembly methods using nanopore sequencing and analysis of variation between genomes.</title>
        <authorList>
            <person name="Yam J."/>
            <person name="Micallef M.L."/>
            <person name="Liu M."/>
            <person name="Djordjevic S.P."/>
            <person name="Bogema D.R."/>
            <person name="Jenkins C."/>
        </authorList>
    </citation>
    <scope>NUCLEOTIDE SEQUENCE</scope>
    <source>
        <strain evidence="4">Goon Nure</strain>
    </source>
</reference>
<sequence length="390" mass="44358">MAAFKLAVVFYFLLLGAYAKNTNHSSQEILQSNGAKKDEVKTETKTEDDKSQERCDMEPDNKINEQFTKYVQEFTESDSGKLLKDMISRGPMSKLSRPITNLLEKVDKGHIERLKRVAKEPYDLTWNIVNLILSAIYTVVLGYLTMVYPLSNYTILTISAYVLCSVVMGLCHDVLPLWAVAMFGLVGDVVVWFLLSLLDNVKRRQICVLSACMVFSKMVYDLHAVLPVEYISPNYTGICGVLVNYIFRSNSFIFLRILYLVFLILLTGSIFIRLPSFVAGDPMELQEIDVGATIMKRLICFVSALPAAGFCNQVYSTIRKVANPLGPMTYFVIPTKFRLEELGSYVAVISWVSFAITYYKLIKHSNENQILTPPKKRRSWRAYTRTISRL</sequence>
<keyword evidence="2" id="KW-0812">Transmembrane</keyword>
<name>A0A976MDL8_THEOR</name>
<dbReference type="EMBL" id="CP056070">
    <property type="protein sequence ID" value="UKK01232.1"/>
    <property type="molecule type" value="Genomic_DNA"/>
</dbReference>
<feature type="signal peptide" evidence="3">
    <location>
        <begin position="1"/>
        <end position="19"/>
    </location>
</feature>
<gene>
    <name evidence="4" type="ORF">MACK_002045</name>
</gene>
<feature type="transmembrane region" description="Helical" evidence="2">
    <location>
        <begin position="253"/>
        <end position="274"/>
    </location>
</feature>